<evidence type="ECO:0000313" key="5">
    <source>
        <dbReference type="EMBL" id="CBI11933.1"/>
    </source>
</evidence>
<dbReference type="AlphaFoldDB" id="E6QXF9"/>
<dbReference type="PANTHER" id="PTHR10434">
    <property type="entry name" value="1-ACYL-SN-GLYCEROL-3-PHOSPHATE ACYLTRANSFERASE"/>
    <property type="match status" value="1"/>
</dbReference>
<evidence type="ECO:0000256" key="1">
    <source>
        <dbReference type="ARBA" id="ARBA00022679"/>
    </source>
</evidence>
<name>E6QXF9_9ZZZZ</name>
<keyword evidence="1 5" id="KW-0808">Transferase</keyword>
<sequence>MKWVVVVRSVLFLGLQTIATVLFAGLALLAAPLSIWWRYRLITGWNRFVIWLARWLCGIRYQVLGLENLPAVPSIVMAKHQSAWETIALPVLLPPMAMVIKQELLRIPFFGWGMAQLAPIAIDRSSARAALKQITEQGRERLARGMWVLIFPEGTRMKAGEAGKYGIGGAWLATHADVPVVPVAHNAGEFWARNTLLRYPGLITVSIGAPIDPTGMKPEALNQQVQAWIEAEMLRLPHYSPIK</sequence>
<dbReference type="GO" id="GO:0003841">
    <property type="term" value="F:1-acylglycerol-3-phosphate O-acyltransferase activity"/>
    <property type="evidence" value="ECO:0007669"/>
    <property type="project" value="UniProtKB-EC"/>
</dbReference>
<proteinExistence type="predicted"/>
<comment type="caution">
    <text evidence="5">The sequence shown here is derived from an EMBL/GenBank/DDBJ whole genome shotgun (WGS) entry which is preliminary data.</text>
</comment>
<reference evidence="5" key="1">
    <citation type="submission" date="2009-10" db="EMBL/GenBank/DDBJ databases">
        <title>Diversity of trophic interactions inside an arsenic-rich microbial ecosystem.</title>
        <authorList>
            <person name="Bertin P.N."/>
            <person name="Heinrich-Salmeron A."/>
            <person name="Pelletier E."/>
            <person name="Goulhen-Chollet F."/>
            <person name="Arsene-Ploetze F."/>
            <person name="Gallien S."/>
            <person name="Calteau A."/>
            <person name="Vallenet D."/>
            <person name="Casiot C."/>
            <person name="Chane-Woon-Ming B."/>
            <person name="Giloteaux L."/>
            <person name="Barakat M."/>
            <person name="Bonnefoy V."/>
            <person name="Bruneel O."/>
            <person name="Chandler M."/>
            <person name="Cleiss J."/>
            <person name="Duran R."/>
            <person name="Elbaz-Poulichet F."/>
            <person name="Fonknechten N."/>
            <person name="Lauga B."/>
            <person name="Mornico D."/>
            <person name="Ortet P."/>
            <person name="Schaeffer C."/>
            <person name="Siguier P."/>
            <person name="Alexander Thil Smith A."/>
            <person name="Van Dorsselaer A."/>
            <person name="Weissenbach J."/>
            <person name="Medigue C."/>
            <person name="Le Paslier D."/>
        </authorList>
    </citation>
    <scope>NUCLEOTIDE SEQUENCE</scope>
</reference>
<dbReference type="InterPro" id="IPR002123">
    <property type="entry name" value="Plipid/glycerol_acylTrfase"/>
</dbReference>
<evidence type="ECO:0000256" key="2">
    <source>
        <dbReference type="ARBA" id="ARBA00023315"/>
    </source>
</evidence>
<dbReference type="SUPFAM" id="SSF69593">
    <property type="entry name" value="Glycerol-3-phosphate (1)-acyltransferase"/>
    <property type="match status" value="1"/>
</dbReference>
<dbReference type="EMBL" id="CABR01000178">
    <property type="protein sequence ID" value="CBI11933.1"/>
    <property type="molecule type" value="Genomic_DNA"/>
</dbReference>
<keyword evidence="2 5" id="KW-0012">Acyltransferase</keyword>
<protein>
    <submittedName>
        <fullName evidence="5">Putative 1-acyl-sn-glycerol-3-phosphate acyltransferase</fullName>
        <ecNumber evidence="5">2.3.1.51</ecNumber>
    </submittedName>
</protein>
<keyword evidence="3" id="KW-0812">Transmembrane</keyword>
<evidence type="ECO:0000259" key="4">
    <source>
        <dbReference type="SMART" id="SM00563"/>
    </source>
</evidence>
<feature type="domain" description="Phospholipid/glycerol acyltransferase" evidence="4">
    <location>
        <begin position="74"/>
        <end position="188"/>
    </location>
</feature>
<dbReference type="GO" id="GO:0006654">
    <property type="term" value="P:phosphatidic acid biosynthetic process"/>
    <property type="evidence" value="ECO:0007669"/>
    <property type="project" value="TreeGrafter"/>
</dbReference>
<gene>
    <name evidence="5" type="ORF">CARN7_2785</name>
</gene>
<accession>E6QXF9</accession>
<dbReference type="EC" id="2.3.1.51" evidence="5"/>
<keyword evidence="3" id="KW-0472">Membrane</keyword>
<evidence type="ECO:0000256" key="3">
    <source>
        <dbReference type="SAM" id="Phobius"/>
    </source>
</evidence>
<feature type="transmembrane region" description="Helical" evidence="3">
    <location>
        <begin position="12"/>
        <end position="37"/>
    </location>
</feature>
<dbReference type="PANTHER" id="PTHR10434:SF40">
    <property type="entry name" value="1-ACYL-SN-GLYCEROL-3-PHOSPHATE ACYLTRANSFERASE"/>
    <property type="match status" value="1"/>
</dbReference>
<dbReference type="Pfam" id="PF01553">
    <property type="entry name" value="Acyltransferase"/>
    <property type="match status" value="1"/>
</dbReference>
<dbReference type="CDD" id="cd07989">
    <property type="entry name" value="LPLAT_AGPAT-like"/>
    <property type="match status" value="1"/>
</dbReference>
<organism evidence="5">
    <name type="scientific">mine drainage metagenome</name>
    <dbReference type="NCBI Taxonomy" id="410659"/>
    <lineage>
        <taxon>unclassified sequences</taxon>
        <taxon>metagenomes</taxon>
        <taxon>ecological metagenomes</taxon>
    </lineage>
</organism>
<dbReference type="SMART" id="SM00563">
    <property type="entry name" value="PlsC"/>
    <property type="match status" value="1"/>
</dbReference>
<keyword evidence="3" id="KW-1133">Transmembrane helix</keyword>